<dbReference type="GO" id="GO:0016757">
    <property type="term" value="F:glycosyltransferase activity"/>
    <property type="evidence" value="ECO:0007669"/>
    <property type="project" value="InterPro"/>
</dbReference>
<dbReference type="InterPro" id="IPR028098">
    <property type="entry name" value="Glyco_trans_4-like_N"/>
</dbReference>
<dbReference type="SUPFAM" id="SSF53756">
    <property type="entry name" value="UDP-Glycosyltransferase/glycogen phosphorylase"/>
    <property type="match status" value="1"/>
</dbReference>
<dbReference type="RefSeq" id="WP_015642124.1">
    <property type="nucleotide sequence ID" value="NC_021219.1"/>
</dbReference>
<dbReference type="Proteomes" id="UP000013893">
    <property type="component" value="Chromosome"/>
</dbReference>
<dbReference type="PANTHER" id="PTHR45947">
    <property type="entry name" value="SULFOQUINOVOSYL TRANSFERASE SQD2"/>
    <property type="match status" value="1"/>
</dbReference>
<accession>R4PNX0</accession>
<evidence type="ECO:0000259" key="1">
    <source>
        <dbReference type="Pfam" id="PF00534"/>
    </source>
</evidence>
<dbReference type="Pfam" id="PF13439">
    <property type="entry name" value="Glyco_transf_4"/>
    <property type="match status" value="1"/>
</dbReference>
<keyword evidence="4" id="KW-1185">Reference proteome</keyword>
<evidence type="ECO:0000313" key="4">
    <source>
        <dbReference type="Proteomes" id="UP000013893"/>
    </source>
</evidence>
<name>R4PNX0_9BACT</name>
<dbReference type="AlphaFoldDB" id="R4PNX0"/>
<evidence type="ECO:0000313" key="3">
    <source>
        <dbReference type="EMBL" id="AGL62674.1"/>
    </source>
</evidence>
<feature type="domain" description="Glycosyltransferase subfamily 4-like N-terminal" evidence="2">
    <location>
        <begin position="15"/>
        <end position="198"/>
    </location>
</feature>
<evidence type="ECO:0000259" key="2">
    <source>
        <dbReference type="Pfam" id="PF13439"/>
    </source>
</evidence>
<dbReference type="InterPro" id="IPR050194">
    <property type="entry name" value="Glycosyltransferase_grp1"/>
</dbReference>
<protein>
    <submittedName>
        <fullName evidence="3">Putative Glycosyl transferase, group 1 family</fullName>
    </submittedName>
</protein>
<dbReference type="OrthoDB" id="9769555at2"/>
<dbReference type="InterPro" id="IPR001296">
    <property type="entry name" value="Glyco_trans_1"/>
</dbReference>
<dbReference type="Pfam" id="PF00534">
    <property type="entry name" value="Glycos_transf_1"/>
    <property type="match status" value="1"/>
</dbReference>
<feature type="domain" description="Glycosyl transferase family 1" evidence="1">
    <location>
        <begin position="221"/>
        <end position="379"/>
    </location>
</feature>
<proteinExistence type="predicted"/>
<dbReference type="KEGG" id="saal:L336_0975"/>
<gene>
    <name evidence="3" type="ORF">L336_0975</name>
</gene>
<dbReference type="STRING" id="1332188.L336_0975"/>
<keyword evidence="3" id="KW-0808">Transferase</keyword>
<reference evidence="3 4" key="1">
    <citation type="journal article" date="2013" name="Nat. Biotechnol.">
        <title>Genome sequences of rare, uncultured bacteria obtained by differential coverage binning of multiple metagenomes.</title>
        <authorList>
            <person name="Albertsen M."/>
            <person name="Hugenholtz P."/>
            <person name="Skarshewski A."/>
            <person name="Nielsen K.L."/>
            <person name="Tyson G.W."/>
            <person name="Nielsen P.H."/>
        </authorList>
    </citation>
    <scope>NUCLEOTIDE SEQUENCE [LARGE SCALE GENOMIC DNA]</scope>
    <source>
        <strain evidence="3">TM71</strain>
    </source>
</reference>
<dbReference type="PANTHER" id="PTHR45947:SF3">
    <property type="entry name" value="SULFOQUINOVOSYL TRANSFERASE SQD2"/>
    <property type="match status" value="1"/>
</dbReference>
<dbReference type="CDD" id="cd03801">
    <property type="entry name" value="GT4_PimA-like"/>
    <property type="match status" value="1"/>
</dbReference>
<sequence>MNILMLGWELPPHYVGGMGVVCDQLTKQMVADGADIEFVLPFRADFSAITHMKVTAAIDQDAETLMKSGGTYDSTKFEVIRKDGSSQIRTLYEQVNAFAQNIGHAVDFGRFDVIHVHDWLTLRAGIEAKRQSGLPLFVHIHATEYDRAGGKEGNPLVREIEYIGLHMADHVFAVSERTKQTLIDQYDIPAEKITVARNVMEISPKLINESRETYQYIQAMRDEGYKVVVNAGRMTVQKGLVFLLQTARQVIDRNPKTLFLFVGGGEQIPELQQIASDLGIAKNVIFTGRVEGIGKAWRDAFRVSDLYVMPSVSEPLGMVPYEAISYGTPALVSRQSGISEALVNVLKADYWDTHRMADQIIAVLTHQSLHDTLLKNAQEEITRHTWAPVSSTIKRQYHHVINLRKGQPS</sequence>
<dbReference type="EMBL" id="CP005957">
    <property type="protein sequence ID" value="AGL62674.1"/>
    <property type="molecule type" value="Genomic_DNA"/>
</dbReference>
<dbReference type="HOGENOM" id="CLU_009583_2_3_0"/>
<dbReference type="Gene3D" id="3.40.50.2000">
    <property type="entry name" value="Glycogen Phosphorylase B"/>
    <property type="match status" value="2"/>
</dbReference>
<organism evidence="3 4">
    <name type="scientific">Candidatus Saccharimonas aalborgensis</name>
    <dbReference type="NCBI Taxonomy" id="1332188"/>
    <lineage>
        <taxon>Bacteria</taxon>
        <taxon>Candidatus Saccharimonadota</taxon>
        <taxon>Candidatus Saccharimonadia</taxon>
        <taxon>Candidatus Saccharimonadales</taxon>
        <taxon>Candidatus Saccharimonadaceae</taxon>
        <taxon>Candidatus Saccharimonas</taxon>
    </lineage>
</organism>